<feature type="compositionally biased region" description="Polar residues" evidence="1">
    <location>
        <begin position="582"/>
        <end position="616"/>
    </location>
</feature>
<feature type="compositionally biased region" description="Basic and acidic residues" evidence="1">
    <location>
        <begin position="1026"/>
        <end position="1036"/>
    </location>
</feature>
<feature type="compositionally biased region" description="Acidic residues" evidence="1">
    <location>
        <begin position="923"/>
        <end position="938"/>
    </location>
</feature>
<feature type="compositionally biased region" description="Basic and acidic residues" evidence="1">
    <location>
        <begin position="706"/>
        <end position="745"/>
    </location>
</feature>
<proteinExistence type="predicted"/>
<dbReference type="VEuPathDB" id="FungiDB:PV10_02134"/>
<dbReference type="Proteomes" id="UP000288859">
    <property type="component" value="Unassembled WGS sequence"/>
</dbReference>
<evidence type="ECO:0008006" key="4">
    <source>
        <dbReference type="Google" id="ProtNLM"/>
    </source>
</evidence>
<evidence type="ECO:0000313" key="3">
    <source>
        <dbReference type="Proteomes" id="UP000288859"/>
    </source>
</evidence>
<dbReference type="AlphaFoldDB" id="A0A438N8Y3"/>
<accession>A0A438N8Y3</accession>
<feature type="compositionally biased region" description="Polar residues" evidence="1">
    <location>
        <begin position="759"/>
        <end position="781"/>
    </location>
</feature>
<feature type="compositionally biased region" description="Polar residues" evidence="1">
    <location>
        <begin position="299"/>
        <end position="329"/>
    </location>
</feature>
<feature type="compositionally biased region" description="Polar residues" evidence="1">
    <location>
        <begin position="349"/>
        <end position="358"/>
    </location>
</feature>
<protein>
    <recommendedName>
        <fullName evidence="4">Nucleolar protein Dnt1-like N-terminal domain-containing protein</fullName>
    </recommendedName>
</protein>
<feature type="compositionally biased region" description="Basic and acidic residues" evidence="1">
    <location>
        <begin position="820"/>
        <end position="830"/>
    </location>
</feature>
<gene>
    <name evidence="2" type="ORF">B0A52_04454</name>
</gene>
<comment type="caution">
    <text evidence="2">The sequence shown here is derived from an EMBL/GenBank/DDBJ whole genome shotgun (WGS) entry which is preliminary data.</text>
</comment>
<feature type="compositionally biased region" description="Basic and acidic residues" evidence="1">
    <location>
        <begin position="360"/>
        <end position="380"/>
    </location>
</feature>
<feature type="compositionally biased region" description="Low complexity" evidence="1">
    <location>
        <begin position="1008"/>
        <end position="1018"/>
    </location>
</feature>
<evidence type="ECO:0000313" key="2">
    <source>
        <dbReference type="EMBL" id="RVX72250.1"/>
    </source>
</evidence>
<feature type="compositionally biased region" description="Low complexity" evidence="1">
    <location>
        <begin position="965"/>
        <end position="981"/>
    </location>
</feature>
<evidence type="ECO:0000256" key="1">
    <source>
        <dbReference type="SAM" id="MobiDB-lite"/>
    </source>
</evidence>
<feature type="compositionally biased region" description="Basic and acidic residues" evidence="1">
    <location>
        <begin position="617"/>
        <end position="637"/>
    </location>
</feature>
<feature type="region of interest" description="Disordered" evidence="1">
    <location>
        <begin position="145"/>
        <end position="170"/>
    </location>
</feature>
<feature type="compositionally biased region" description="Basic and acidic residues" evidence="1">
    <location>
        <begin position="686"/>
        <end position="695"/>
    </location>
</feature>
<feature type="region of interest" description="Disordered" evidence="1">
    <location>
        <begin position="342"/>
        <end position="380"/>
    </location>
</feature>
<feature type="compositionally biased region" description="Polar residues" evidence="1">
    <location>
        <begin position="267"/>
        <end position="286"/>
    </location>
</feature>
<feature type="compositionally biased region" description="Basic and acidic residues" evidence="1">
    <location>
        <begin position="939"/>
        <end position="954"/>
    </location>
</feature>
<reference evidence="2 3" key="1">
    <citation type="submission" date="2017-03" db="EMBL/GenBank/DDBJ databases">
        <title>Genomes of endolithic fungi from Antarctica.</title>
        <authorList>
            <person name="Coleine C."/>
            <person name="Masonjones S."/>
            <person name="Stajich J.E."/>
        </authorList>
    </citation>
    <scope>NUCLEOTIDE SEQUENCE [LARGE SCALE GENOMIC DNA]</scope>
    <source>
        <strain evidence="2 3">CCFEE 6314</strain>
    </source>
</reference>
<feature type="compositionally biased region" description="Polar residues" evidence="1">
    <location>
        <begin position="462"/>
        <end position="481"/>
    </location>
</feature>
<sequence>MVKLRVAARVIPEDEYLDSLSSVTPGKPLRSEKRLLVIVRDPYTWQIGTLALEIQRAYKSCYQHDLATIKYLKDDQDDCDLDPQLYVSDLLLDEGRAQRDGHDQRVTIKVVLEQGRTLREGSVAIGGVLDNPEFRLQLQASSRPPVPKFPAVSSTLGKRQPSDYPEWALNGSKRQRHADILEPVREDSLMSSIEREYPAEHLDVVAATQSPPQHPQNTIKAESAEVWSTWRDIPAATVDELEALTEEPPGFSSLKRSNGTKARASHHQQPNGISSTHVECQPSHTKPNPPITPVVELSRPSSASHPQPSTSFNTGVRGTSHSLSNSAGKFKRTVQSSIYDLPESDIDDSQMSPRSKTATLHRDKSRDRFSRIENLRSPSLERDHDQAFTINEAINALDNESVFNDVALTEHDFRAQPPSLTDNAAAAATDHSSDDIYEDAETTTSVAPVTDPKQVQLRTDDNPVSQIDTHSKMTANNQVTVPTVPKRKTANARDPALNSQTTANDDPQNSESRKTETKTSRKRSRTSRSGDGNSRDGNSIISSPSSKTKSVTIADVDPQPSRKNVSSQKKTRSTDSLDEQLSKSLQRSAQKSLKQTTGKKSGSETAMSTNSSVNKEGTTRKETTPKRGPKSKGDARPDPPPVTVNLAKQDVATPKPPKTPSAGGSGPATKAQGEASSSNTKSNRLVVDDRLEARKSPSVPIGLTEEEIKIMKSREGMTKEEYEADKRRKQLEQKHVDAAKKRESLGKPTKTKPVAPMPKNQSSASTSSKTTVPNSKSSKNITVELGAKDAGSKRSTTQDTENSKSKEPLQNSTLSSSPKDGLEKPARDISNKTPAQSAPRKVSGSKDRQTPKPSSGKLADTSKSQASTQKPKPPAAPPTIQQARSLKNLHAALKTAHENATSSANSSRNSSRPNQKKSILVVSDDDDTSDDDSSEDESSSDHKVSTKPSTDKLLKGTTSASKVNPPAARAKSSPTSSSSSADSDEDAYERKQTAAAKLAKSALDRARSASLAAVSPSSAGGGLRNRRPDPSIRDASIELSDDSSGDDEHSKNDEL</sequence>
<name>A0A438N8Y3_EXOME</name>
<feature type="compositionally biased region" description="Low complexity" evidence="1">
    <location>
        <begin position="539"/>
        <end position="553"/>
    </location>
</feature>
<feature type="region of interest" description="Disordered" evidence="1">
    <location>
        <begin position="414"/>
        <end position="1055"/>
    </location>
</feature>
<feature type="compositionally biased region" description="Low complexity" evidence="1">
    <location>
        <begin position="899"/>
        <end position="912"/>
    </location>
</feature>
<feature type="compositionally biased region" description="Polar residues" evidence="1">
    <location>
        <begin position="808"/>
        <end position="818"/>
    </location>
</feature>
<dbReference type="EMBL" id="NAJM01000013">
    <property type="protein sequence ID" value="RVX72250.1"/>
    <property type="molecule type" value="Genomic_DNA"/>
</dbReference>
<feature type="compositionally biased region" description="Polar residues" evidence="1">
    <location>
        <begin position="497"/>
        <end position="509"/>
    </location>
</feature>
<feature type="region of interest" description="Disordered" evidence="1">
    <location>
        <begin position="244"/>
        <end position="329"/>
    </location>
</feature>
<dbReference type="OrthoDB" id="4120314at2759"/>
<feature type="compositionally biased region" description="Basic and acidic residues" evidence="1">
    <location>
        <begin position="1046"/>
        <end position="1055"/>
    </location>
</feature>
<feature type="compositionally biased region" description="Polar residues" evidence="1">
    <location>
        <begin position="674"/>
        <end position="683"/>
    </location>
</feature>
<organism evidence="2 3">
    <name type="scientific">Exophiala mesophila</name>
    <name type="common">Black yeast-like fungus</name>
    <dbReference type="NCBI Taxonomy" id="212818"/>
    <lineage>
        <taxon>Eukaryota</taxon>
        <taxon>Fungi</taxon>
        <taxon>Dikarya</taxon>
        <taxon>Ascomycota</taxon>
        <taxon>Pezizomycotina</taxon>
        <taxon>Eurotiomycetes</taxon>
        <taxon>Chaetothyriomycetidae</taxon>
        <taxon>Chaetothyriales</taxon>
        <taxon>Herpotrichiellaceae</taxon>
        <taxon>Exophiala</taxon>
    </lineage>
</organism>